<sequence length="112" mass="13038">MDFSDYRDELDTKTSKERFFAGIPKVKAKATDKMEIYQLFLQHIITSLNAQARRQGGGGGTDRIYHRPGRHRQRHPRTLGQTQNAGRGGVDAEQHLRDHWHQYVDSVYRCQQ</sequence>
<accession>A0A1I4JLY2</accession>
<proteinExistence type="predicted"/>
<keyword evidence="3" id="KW-1185">Reference proteome</keyword>
<evidence type="ECO:0000256" key="1">
    <source>
        <dbReference type="SAM" id="MobiDB-lite"/>
    </source>
</evidence>
<organism evidence="2 3">
    <name type="scientific">Nitrosomonas communis</name>
    <dbReference type="NCBI Taxonomy" id="44574"/>
    <lineage>
        <taxon>Bacteria</taxon>
        <taxon>Pseudomonadati</taxon>
        <taxon>Pseudomonadota</taxon>
        <taxon>Betaproteobacteria</taxon>
        <taxon>Nitrosomonadales</taxon>
        <taxon>Nitrosomonadaceae</taxon>
        <taxon>Nitrosomonas</taxon>
    </lineage>
</organism>
<protein>
    <submittedName>
        <fullName evidence="2">Uncharacterized protein</fullName>
    </submittedName>
</protein>
<evidence type="ECO:0000313" key="3">
    <source>
        <dbReference type="Proteomes" id="UP000183287"/>
    </source>
</evidence>
<name>A0A1I4JLY2_9PROT</name>
<dbReference type="Proteomes" id="UP000183287">
    <property type="component" value="Unassembled WGS sequence"/>
</dbReference>
<dbReference type="EMBL" id="FOUB01000002">
    <property type="protein sequence ID" value="SFL67615.1"/>
    <property type="molecule type" value="Genomic_DNA"/>
</dbReference>
<reference evidence="3" key="1">
    <citation type="submission" date="2016-10" db="EMBL/GenBank/DDBJ databases">
        <authorList>
            <person name="Varghese N."/>
            <person name="Submissions S."/>
        </authorList>
    </citation>
    <scope>NUCLEOTIDE SEQUENCE [LARGE SCALE GENOMIC DNA]</scope>
    <source>
        <strain evidence="3">Nm44</strain>
    </source>
</reference>
<evidence type="ECO:0000313" key="2">
    <source>
        <dbReference type="EMBL" id="SFL67615.1"/>
    </source>
</evidence>
<gene>
    <name evidence="2" type="ORF">SAMN05421863_1002120</name>
</gene>
<dbReference type="AlphaFoldDB" id="A0A1I4JLY2"/>
<feature type="compositionally biased region" description="Basic residues" evidence="1">
    <location>
        <begin position="66"/>
        <end position="77"/>
    </location>
</feature>
<feature type="region of interest" description="Disordered" evidence="1">
    <location>
        <begin position="51"/>
        <end position="94"/>
    </location>
</feature>